<protein>
    <recommendedName>
        <fullName evidence="3">GDP-fucose pyrophosphorylase domain-containing protein</fullName>
    </recommendedName>
</protein>
<dbReference type="GO" id="GO:0000166">
    <property type="term" value="F:nucleotide binding"/>
    <property type="evidence" value="ECO:0007669"/>
    <property type="project" value="UniProtKB-KW"/>
</dbReference>
<evidence type="ECO:0000313" key="4">
    <source>
        <dbReference type="EMBL" id="GMR44519.1"/>
    </source>
</evidence>
<evidence type="ECO:0000256" key="1">
    <source>
        <dbReference type="ARBA" id="ARBA00022679"/>
    </source>
</evidence>
<dbReference type="Pfam" id="PF07959">
    <property type="entry name" value="Fucose_pyrophosphorylase"/>
    <property type="match status" value="1"/>
</dbReference>
<dbReference type="InterPro" id="IPR012887">
    <property type="entry name" value="GDP_fucose_pyrophosphorylase"/>
</dbReference>
<name>A0AAN4ZSB3_9BILA</name>
<comment type="caution">
    <text evidence="4">The sequence shown here is derived from an EMBL/GenBank/DDBJ whole genome shotgun (WGS) entry which is preliminary data.</text>
</comment>
<dbReference type="PANTHER" id="PTHR15045">
    <property type="entry name" value="FUCOSE-1-PHOSPHATE GUANYLYLTRANSFERASE"/>
    <property type="match status" value="1"/>
</dbReference>
<organism evidence="4 5">
    <name type="scientific">Pristionchus mayeri</name>
    <dbReference type="NCBI Taxonomy" id="1317129"/>
    <lineage>
        <taxon>Eukaryota</taxon>
        <taxon>Metazoa</taxon>
        <taxon>Ecdysozoa</taxon>
        <taxon>Nematoda</taxon>
        <taxon>Chromadorea</taxon>
        <taxon>Rhabditida</taxon>
        <taxon>Rhabditina</taxon>
        <taxon>Diplogasteromorpha</taxon>
        <taxon>Diplogasteroidea</taxon>
        <taxon>Neodiplogasteridae</taxon>
        <taxon>Pristionchus</taxon>
    </lineage>
</organism>
<dbReference type="Proteomes" id="UP001328107">
    <property type="component" value="Unassembled WGS sequence"/>
</dbReference>
<sequence length="157" mass="17556">MVVGERSIVSGCYIGSNEKITVIPDDVVVYSTPVGRNDEQGWVTVVIGASHDVKRAYETGAVLWSGKTLRDCDEGTSMWEAPLFELAPGAEQSLLQSLHKYEHRETEPEALTSSGWSMADVVRYVDADKLIEFRRLRKELWWRYGPESLGEPPAPAE</sequence>
<proteinExistence type="predicted"/>
<dbReference type="AlphaFoldDB" id="A0AAN4ZSB3"/>
<dbReference type="PANTHER" id="PTHR15045:SF1">
    <property type="entry name" value="FUCOSE-1-PHOSPHATE GUANYLYLTRANSFERASE"/>
    <property type="match status" value="1"/>
</dbReference>
<dbReference type="EMBL" id="BTRK01000003">
    <property type="protein sequence ID" value="GMR44519.1"/>
    <property type="molecule type" value="Genomic_DNA"/>
</dbReference>
<keyword evidence="2" id="KW-0547">Nucleotide-binding</keyword>
<gene>
    <name evidence="4" type="ORF">PMAYCL1PPCAC_14714</name>
</gene>
<evidence type="ECO:0000259" key="3">
    <source>
        <dbReference type="Pfam" id="PF07959"/>
    </source>
</evidence>
<evidence type="ECO:0000256" key="2">
    <source>
        <dbReference type="ARBA" id="ARBA00022741"/>
    </source>
</evidence>
<evidence type="ECO:0000313" key="5">
    <source>
        <dbReference type="Proteomes" id="UP001328107"/>
    </source>
</evidence>
<keyword evidence="5" id="KW-1185">Reference proteome</keyword>
<dbReference type="GO" id="GO:0016772">
    <property type="term" value="F:transferase activity, transferring phosphorus-containing groups"/>
    <property type="evidence" value="ECO:0007669"/>
    <property type="project" value="InterPro"/>
</dbReference>
<keyword evidence="1" id="KW-0808">Transferase</keyword>
<dbReference type="GO" id="GO:0042350">
    <property type="term" value="P:GDP-L-fucose biosynthetic process"/>
    <property type="evidence" value="ECO:0007669"/>
    <property type="project" value="UniProtKB-ARBA"/>
</dbReference>
<feature type="domain" description="GDP-fucose pyrophosphorylase" evidence="3">
    <location>
        <begin position="3"/>
        <end position="95"/>
    </location>
</feature>
<accession>A0AAN4ZSB3</accession>
<reference evidence="5" key="1">
    <citation type="submission" date="2022-10" db="EMBL/GenBank/DDBJ databases">
        <title>Genome assembly of Pristionchus species.</title>
        <authorList>
            <person name="Yoshida K."/>
            <person name="Sommer R.J."/>
        </authorList>
    </citation>
    <scope>NUCLEOTIDE SEQUENCE [LARGE SCALE GENOMIC DNA]</scope>
    <source>
        <strain evidence="5">RS5460</strain>
    </source>
</reference>